<organism evidence="5 6">
    <name type="scientific">Cetobacterium ceti</name>
    <dbReference type="NCBI Taxonomy" id="180163"/>
    <lineage>
        <taxon>Bacteria</taxon>
        <taxon>Fusobacteriati</taxon>
        <taxon>Fusobacteriota</taxon>
        <taxon>Fusobacteriia</taxon>
        <taxon>Fusobacteriales</taxon>
        <taxon>Fusobacteriaceae</taxon>
        <taxon>Cetobacterium</taxon>
    </lineage>
</organism>
<dbReference type="InterPro" id="IPR013352">
    <property type="entry name" value="Fe_hydrogenase_subset"/>
</dbReference>
<dbReference type="InterPro" id="IPR009016">
    <property type="entry name" value="Fe_hydrogenase"/>
</dbReference>
<dbReference type="Pfam" id="PF12838">
    <property type="entry name" value="Fer4_7"/>
    <property type="match status" value="1"/>
</dbReference>
<dbReference type="GO" id="GO:0008901">
    <property type="term" value="F:ferredoxin hydrogenase activity"/>
    <property type="evidence" value="ECO:0007669"/>
    <property type="project" value="InterPro"/>
</dbReference>
<keyword evidence="6" id="KW-1185">Reference proteome</keyword>
<dbReference type="Gene3D" id="4.10.260.20">
    <property type="entry name" value="Iron hydrogenase, small subunit"/>
    <property type="match status" value="1"/>
</dbReference>
<dbReference type="SUPFAM" id="SSF54862">
    <property type="entry name" value="4Fe-4S ferredoxins"/>
    <property type="match status" value="1"/>
</dbReference>
<dbReference type="InterPro" id="IPR050340">
    <property type="entry name" value="Cytosolic_Fe-S_CAF"/>
</dbReference>
<dbReference type="InterPro" id="IPR017900">
    <property type="entry name" value="4Fe4S_Fe_S_CS"/>
</dbReference>
<feature type="domain" description="4Fe-4S ferredoxin-type" evidence="4">
    <location>
        <begin position="250"/>
        <end position="280"/>
    </location>
</feature>
<evidence type="ECO:0000256" key="1">
    <source>
        <dbReference type="ARBA" id="ARBA00022723"/>
    </source>
</evidence>
<dbReference type="EMBL" id="FUWX01000022">
    <property type="protein sequence ID" value="SKA02371.1"/>
    <property type="molecule type" value="Genomic_DNA"/>
</dbReference>
<dbReference type="GO" id="GO:0005506">
    <property type="term" value="F:iron ion binding"/>
    <property type="evidence" value="ECO:0007669"/>
    <property type="project" value="InterPro"/>
</dbReference>
<dbReference type="SUPFAM" id="SSF140490">
    <property type="entry name" value="Nqo1C-terminal domain-like"/>
    <property type="match status" value="1"/>
</dbReference>
<proteinExistence type="predicted"/>
<dbReference type="InterPro" id="IPR003149">
    <property type="entry name" value="Fe_hydrogenase_ssu"/>
</dbReference>
<accession>A0A1T4QFV1</accession>
<dbReference type="Pfam" id="PF10531">
    <property type="entry name" value="SLBB"/>
    <property type="match status" value="1"/>
</dbReference>
<protein>
    <submittedName>
        <fullName evidence="5">[FeFe] hydrogenase, group A</fullName>
    </submittedName>
</protein>
<dbReference type="STRING" id="180163.SAMN02745174_02303"/>
<dbReference type="PANTHER" id="PTHR11615">
    <property type="entry name" value="NITRATE, FORMATE, IRON DEHYDROGENASE"/>
    <property type="match status" value="1"/>
</dbReference>
<evidence type="ECO:0000313" key="5">
    <source>
        <dbReference type="EMBL" id="SKA02371.1"/>
    </source>
</evidence>
<evidence type="ECO:0000256" key="2">
    <source>
        <dbReference type="ARBA" id="ARBA00023004"/>
    </source>
</evidence>
<feature type="domain" description="4Fe-4S ferredoxin-type" evidence="4">
    <location>
        <begin position="281"/>
        <end position="310"/>
    </location>
</feature>
<evidence type="ECO:0000256" key="3">
    <source>
        <dbReference type="ARBA" id="ARBA00023014"/>
    </source>
</evidence>
<dbReference type="SUPFAM" id="SSF53920">
    <property type="entry name" value="Fe-only hydrogenase"/>
    <property type="match status" value="1"/>
</dbReference>
<dbReference type="PROSITE" id="PS51379">
    <property type="entry name" value="4FE4S_FER_2"/>
    <property type="match status" value="2"/>
</dbReference>
<dbReference type="SMART" id="SM00902">
    <property type="entry name" value="Fe_hyd_SSU"/>
    <property type="match status" value="1"/>
</dbReference>
<sequence length="681" mass="76604">MISVLVEVEKNIKNVVVNKITKNQETNQRKLNINGGKMNKKQIILRSSLGSVFSAFDNPELIELSEEDSRIVAISGRINNPGIYEIPEGTTLREAIELAGGIMNKKDFKAAQFGIPFGGFFTKEQLDAPINFNDFHKGQTRNLVILSEDDCIVQFSKFYIEFLLGKIAKGEYREYLPAKYEIDRINRILDRISKGKATMRDVYLLRYLSDIVKSIVKQDHNLILEVIDNFYHEIEEHIEEHRCYTGECPQLVKFRITSKCIGCTACARACPVHCISGKVKEKHEIDISKCTHCGQCVAACPVGAINEGDNTLKFLRDLATPNKIVVTQMAPAVRVALGEAFGFEAGTNIEKKINEALRMLGVDYVFDTAWAADLTIMEEATEFQERLEKYFKGDDNVKLPILTSCCPSWVKFIEQSYPDMLDVPSSVKSPMSIFSTVVKDIWAKEKGYARNQITAVAIMPCLAKKYEAARDEFSRGDNYDTDYVITTRELIKILKETEIDVANLEGEEFDNPLGEYSGAGIIFGRTGGVIEAATRTAVEMLTGNRVDQIEFDVLRGWDGFRSAEVQVTEDVTLKIGIAHGLEEAAKMLDKIRAGEEFYHAIEIMACKGGCIGGGGQPKAMKKKEVLEKRAEGLNNIDRSLEIRRSHENPQVLAIYEKYLDYPMSRKAHELLHTKYFPKIKG</sequence>
<dbReference type="NCBIfam" id="TIGR02512">
    <property type="entry name" value="FeFe_hydrog_A"/>
    <property type="match status" value="1"/>
</dbReference>
<name>A0A1T4QFV1_9FUSO</name>
<evidence type="ECO:0000259" key="4">
    <source>
        <dbReference type="PROSITE" id="PS51379"/>
    </source>
</evidence>
<dbReference type="SUPFAM" id="SSF142984">
    <property type="entry name" value="Nqo1 middle domain-like"/>
    <property type="match status" value="1"/>
</dbReference>
<dbReference type="Gene3D" id="3.10.20.600">
    <property type="match status" value="1"/>
</dbReference>
<dbReference type="Pfam" id="PF02256">
    <property type="entry name" value="Fe_hyd_SSU"/>
    <property type="match status" value="1"/>
</dbReference>
<dbReference type="PROSITE" id="PS00198">
    <property type="entry name" value="4FE4S_FER_1"/>
    <property type="match status" value="1"/>
</dbReference>
<dbReference type="GO" id="GO:0051536">
    <property type="term" value="F:iron-sulfur cluster binding"/>
    <property type="evidence" value="ECO:0007669"/>
    <property type="project" value="UniProtKB-KW"/>
</dbReference>
<gene>
    <name evidence="5" type="ORF">SAMN02745174_02303</name>
</gene>
<keyword evidence="1" id="KW-0479">Metal-binding</keyword>
<dbReference type="AlphaFoldDB" id="A0A1T4QFV1"/>
<keyword evidence="2" id="KW-0408">Iron</keyword>
<dbReference type="InterPro" id="IPR004108">
    <property type="entry name" value="Fe_hydrogenase_lsu_C"/>
</dbReference>
<dbReference type="InterPro" id="IPR019554">
    <property type="entry name" value="Soluble_ligand-bd"/>
</dbReference>
<dbReference type="Gene3D" id="3.40.950.10">
    <property type="entry name" value="Fe-only Hydrogenase (Larger Subunit), Chain L, domain 3"/>
    <property type="match status" value="1"/>
</dbReference>
<dbReference type="Pfam" id="PF02906">
    <property type="entry name" value="Fe_hyd_lg_C"/>
    <property type="match status" value="1"/>
</dbReference>
<dbReference type="InterPro" id="IPR036991">
    <property type="entry name" value="Fe_hydrogenase_ssu_sf"/>
</dbReference>
<dbReference type="InterPro" id="IPR037207">
    <property type="entry name" value="Nuop51_4Fe4S-bd_sf"/>
</dbReference>
<dbReference type="Gene3D" id="3.30.70.20">
    <property type="match status" value="1"/>
</dbReference>
<dbReference type="Proteomes" id="UP000191153">
    <property type="component" value="Unassembled WGS sequence"/>
</dbReference>
<evidence type="ECO:0000313" key="6">
    <source>
        <dbReference type="Proteomes" id="UP000191153"/>
    </source>
</evidence>
<dbReference type="InterPro" id="IPR017896">
    <property type="entry name" value="4Fe4S_Fe-S-bd"/>
</dbReference>
<dbReference type="Gene3D" id="3.40.50.1780">
    <property type="match status" value="1"/>
</dbReference>
<keyword evidence="3" id="KW-0411">Iron-sulfur</keyword>
<reference evidence="5 6" key="1">
    <citation type="submission" date="2017-02" db="EMBL/GenBank/DDBJ databases">
        <authorList>
            <person name="Peterson S.W."/>
        </authorList>
    </citation>
    <scope>NUCLEOTIDE SEQUENCE [LARGE SCALE GENOMIC DNA]</scope>
    <source>
        <strain evidence="5 6">ATCC 700028</strain>
    </source>
</reference>